<evidence type="ECO:0000313" key="2">
    <source>
        <dbReference type="EMBL" id="MPM98731.1"/>
    </source>
</evidence>
<dbReference type="InterPro" id="IPR029442">
    <property type="entry name" value="GyrI-like"/>
</dbReference>
<proteinExistence type="predicted"/>
<dbReference type="PIRSF" id="PIRSF031644">
    <property type="entry name" value="UCP031644"/>
    <property type="match status" value="1"/>
</dbReference>
<dbReference type="Gene3D" id="3.20.80.10">
    <property type="entry name" value="Regulatory factor, effector binding domain"/>
    <property type="match status" value="1"/>
</dbReference>
<dbReference type="SUPFAM" id="SSF55136">
    <property type="entry name" value="Probable bacterial effector-binding domain"/>
    <property type="match status" value="1"/>
</dbReference>
<dbReference type="InterPro" id="IPR008319">
    <property type="entry name" value="GyrI-like_CCH_Lin2189-like"/>
</dbReference>
<name>A0A645EBM9_9ZZZZ</name>
<protein>
    <recommendedName>
        <fullName evidence="1">GyrI-like small molecule binding domain-containing protein</fullName>
    </recommendedName>
</protein>
<dbReference type="InterPro" id="IPR011256">
    <property type="entry name" value="Reg_factor_effector_dom_sf"/>
</dbReference>
<dbReference type="EMBL" id="VSSQ01044866">
    <property type="protein sequence ID" value="MPM98731.1"/>
    <property type="molecule type" value="Genomic_DNA"/>
</dbReference>
<comment type="caution">
    <text evidence="2">The sequence shown here is derived from an EMBL/GenBank/DDBJ whole genome shotgun (WGS) entry which is preliminary data.</text>
</comment>
<organism evidence="2">
    <name type="scientific">bioreactor metagenome</name>
    <dbReference type="NCBI Taxonomy" id="1076179"/>
    <lineage>
        <taxon>unclassified sequences</taxon>
        <taxon>metagenomes</taxon>
        <taxon>ecological metagenomes</taxon>
    </lineage>
</organism>
<accession>A0A645EBM9</accession>
<sequence length="184" mass="20739">MTFFAVDGHGNPNEPDGEYGKAVGLLYALSYTIKMSDKGKTALPGFVPFHVAPLEGFWQMAGGVPGVDYRNKDAFEWTSAIRQPDFVDESAFAWACEQVRRKKGSDTSRARLLRFREGLCVQMMHIGPYDAEPASVTRMDAFLAEHGYRNDLGHRRHHEIYLSDPSRTAPERLKTILRHPIIKG</sequence>
<reference evidence="2" key="1">
    <citation type="submission" date="2019-08" db="EMBL/GenBank/DDBJ databases">
        <authorList>
            <person name="Kucharzyk K."/>
            <person name="Murdoch R.W."/>
            <person name="Higgins S."/>
            <person name="Loffler F."/>
        </authorList>
    </citation>
    <scope>NUCLEOTIDE SEQUENCE</scope>
</reference>
<dbReference type="AlphaFoldDB" id="A0A645EBM9"/>
<feature type="domain" description="GyrI-like small molecule binding" evidence="1">
    <location>
        <begin position="2"/>
        <end position="177"/>
    </location>
</feature>
<dbReference type="Pfam" id="PF06445">
    <property type="entry name" value="GyrI-like"/>
    <property type="match status" value="1"/>
</dbReference>
<gene>
    <name evidence="2" type="ORF">SDC9_145920</name>
</gene>
<evidence type="ECO:0000259" key="1">
    <source>
        <dbReference type="Pfam" id="PF06445"/>
    </source>
</evidence>